<sequence>MPQKIQIAQVFEKDKLNKKKTYKNKITIPCYLNIIVPIPCVVKISSKIE</sequence>
<gene>
    <name evidence="1" type="ORF">MBORA_16630</name>
</gene>
<dbReference type="Proteomes" id="UP000077428">
    <property type="component" value="Unassembled WGS sequence"/>
</dbReference>
<evidence type="ECO:0000313" key="1">
    <source>
        <dbReference type="EMBL" id="KZX11036.1"/>
    </source>
</evidence>
<accession>A0A165ZQM4</accession>
<keyword evidence="2" id="KW-1185">Reference proteome</keyword>
<reference evidence="2" key="1">
    <citation type="journal article" date="2016" name="Genome Announc.">
        <title>Draft Genome Sequences of Methanobrevibacter curvatus DSM11111, Methanobrevibacter cuticularis DSM11139, Methanobrevibacter filiformis DSM11501, and Methanobrevibacter oralis DSM7256.</title>
        <authorList>
            <person name="Poehlein A."/>
            <person name="Seedorf H."/>
        </authorList>
    </citation>
    <scope>NUCLEOTIDE SEQUENCE [LARGE SCALE GENOMIC DNA]</scope>
    <source>
        <strain evidence="2">DSM 7256 / JCM 30027 / ZR</strain>
    </source>
</reference>
<comment type="caution">
    <text evidence="1">The sequence shown here is derived from an EMBL/GenBank/DDBJ whole genome shotgun (WGS) entry which is preliminary data.</text>
</comment>
<dbReference type="AlphaFoldDB" id="A0A165ZQM4"/>
<protein>
    <submittedName>
        <fullName evidence="1">Uncharacterized protein</fullName>
    </submittedName>
</protein>
<organism evidence="1 2">
    <name type="scientific">Methanobrevibacter oralis</name>
    <dbReference type="NCBI Taxonomy" id="66851"/>
    <lineage>
        <taxon>Archaea</taxon>
        <taxon>Methanobacteriati</taxon>
        <taxon>Methanobacteriota</taxon>
        <taxon>Methanomada group</taxon>
        <taxon>Methanobacteria</taxon>
        <taxon>Methanobacteriales</taxon>
        <taxon>Methanobacteriaceae</taxon>
        <taxon>Methanobrevibacter</taxon>
    </lineage>
</organism>
<proteinExistence type="predicted"/>
<evidence type="ECO:0000313" key="2">
    <source>
        <dbReference type="Proteomes" id="UP000077428"/>
    </source>
</evidence>
<dbReference type="EMBL" id="LWMU01000099">
    <property type="protein sequence ID" value="KZX11036.1"/>
    <property type="molecule type" value="Genomic_DNA"/>
</dbReference>
<name>A0A165ZQM4_METOA</name>